<reference evidence="3" key="1">
    <citation type="journal article" date="2019" name="Int. J. Syst. Evol. Microbiol.">
        <title>The Global Catalogue of Microorganisms (GCM) 10K type strain sequencing project: providing services to taxonomists for standard genome sequencing and annotation.</title>
        <authorList>
            <consortium name="The Broad Institute Genomics Platform"/>
            <consortium name="The Broad Institute Genome Sequencing Center for Infectious Disease"/>
            <person name="Wu L."/>
            <person name="Ma J."/>
        </authorList>
    </citation>
    <scope>NUCLEOTIDE SEQUENCE [LARGE SCALE GENOMIC DNA]</scope>
    <source>
        <strain evidence="3">CECT 7184</strain>
    </source>
</reference>
<evidence type="ECO:0000259" key="1">
    <source>
        <dbReference type="Pfam" id="PF18730"/>
    </source>
</evidence>
<dbReference type="RefSeq" id="WP_385938938.1">
    <property type="nucleotide sequence ID" value="NZ_JBHSOZ010000003.1"/>
</dbReference>
<evidence type="ECO:0000313" key="3">
    <source>
        <dbReference type="Proteomes" id="UP001596142"/>
    </source>
</evidence>
<keyword evidence="3" id="KW-1185">Reference proteome</keyword>
<dbReference type="InterPro" id="IPR041394">
    <property type="entry name" value="HEPN_Cthe2314"/>
</dbReference>
<proteinExistence type="predicted"/>
<organism evidence="2 3">
    <name type="scientific">Thalassorhabdus alkalitolerans</name>
    <dbReference type="NCBI Taxonomy" id="2282697"/>
    <lineage>
        <taxon>Bacteria</taxon>
        <taxon>Bacillati</taxon>
        <taxon>Bacillota</taxon>
        <taxon>Bacilli</taxon>
        <taxon>Bacillales</taxon>
        <taxon>Bacillaceae</taxon>
        <taxon>Thalassorhabdus</taxon>
    </lineage>
</organism>
<comment type="caution">
    <text evidence="2">The sequence shown here is derived from an EMBL/GenBank/DDBJ whole genome shotgun (WGS) entry which is preliminary data.</text>
</comment>
<name>A0ABW0YNJ7_9BACI</name>
<gene>
    <name evidence="2" type="ORF">ACFPU1_04150</name>
</gene>
<accession>A0ABW0YNJ7</accession>
<feature type="domain" description="Cthe-2314-like HEPN" evidence="1">
    <location>
        <begin position="55"/>
        <end position="242"/>
    </location>
</feature>
<sequence>MKTFYITPFEDISKVKINDYANENPLQIPDKSVGLLFYKEGNIFQKMRNRDMNHWESVLHNRLLSIQSNFGYAMFYYYRGIPDDEWYISPGDKGQSVQFFPHFEEKHYSNQYNFSFFADTFFLKAFTVFETIAHLLYKHYEIEVDESNFLDKVSFNNALHRMKNIDKSLSDNLFKIKKSSDFKKGVKMRNDIAHNHPPYLISSGITLDEKGASYGVGDYTSSTEIKETMIGLLRSIQKTMDVLEKHLS</sequence>
<dbReference type="Proteomes" id="UP001596142">
    <property type="component" value="Unassembled WGS sequence"/>
</dbReference>
<dbReference type="EMBL" id="JBHSOZ010000003">
    <property type="protein sequence ID" value="MFC5711959.1"/>
    <property type="molecule type" value="Genomic_DNA"/>
</dbReference>
<evidence type="ECO:0000313" key="2">
    <source>
        <dbReference type="EMBL" id="MFC5711959.1"/>
    </source>
</evidence>
<dbReference type="Pfam" id="PF18730">
    <property type="entry name" value="HEPN_Cthe2314"/>
    <property type="match status" value="1"/>
</dbReference>
<protein>
    <submittedName>
        <fullName evidence="2">Cthe_2314 family HEPN domain-containing protein</fullName>
    </submittedName>
</protein>